<dbReference type="EMBL" id="CP090895">
    <property type="protein sequence ID" value="ULT88557.1"/>
    <property type="molecule type" value="Genomic_DNA"/>
</dbReference>
<dbReference type="InterPro" id="IPR019420">
    <property type="entry name" value="7TM_GPCR_serpentine_rcpt_Srbc"/>
</dbReference>
<feature type="transmembrane region" description="Helical" evidence="1">
    <location>
        <begin position="84"/>
        <end position="106"/>
    </location>
</feature>
<keyword evidence="1" id="KW-0812">Transmembrane</keyword>
<keyword evidence="1" id="KW-0472">Membrane</keyword>
<dbReference type="PANTHER" id="PTHR10664">
    <property type="entry name" value="SERPENTINE RECEPTOR-C.ELEGANS"/>
    <property type="match status" value="1"/>
</dbReference>
<gene>
    <name evidence="2" type="ORF">L3Y34_007633</name>
</gene>
<name>A0AAE8ZXB2_CAEBR</name>
<evidence type="ECO:0000313" key="3">
    <source>
        <dbReference type="Proteomes" id="UP000827892"/>
    </source>
</evidence>
<organism evidence="2 3">
    <name type="scientific">Caenorhabditis briggsae</name>
    <dbReference type="NCBI Taxonomy" id="6238"/>
    <lineage>
        <taxon>Eukaryota</taxon>
        <taxon>Metazoa</taxon>
        <taxon>Ecdysozoa</taxon>
        <taxon>Nematoda</taxon>
        <taxon>Chromadorea</taxon>
        <taxon>Rhabditida</taxon>
        <taxon>Rhabditina</taxon>
        <taxon>Rhabditomorpha</taxon>
        <taxon>Rhabditoidea</taxon>
        <taxon>Rhabditidae</taxon>
        <taxon>Peloderinae</taxon>
        <taxon>Caenorhabditis</taxon>
    </lineage>
</organism>
<dbReference type="Pfam" id="PF10316">
    <property type="entry name" value="7TM_GPCR_Srbc"/>
    <property type="match status" value="1"/>
</dbReference>
<accession>A0AAE8ZXB2</accession>
<dbReference type="PANTHER" id="PTHR10664:SF31">
    <property type="entry name" value="SERPENTINE RECEPTOR, CLASS BC (CLASS B-LIKE)"/>
    <property type="match status" value="1"/>
</dbReference>
<dbReference type="Proteomes" id="UP000827892">
    <property type="component" value="Chromosome V"/>
</dbReference>
<protein>
    <submittedName>
        <fullName evidence="2">Uncharacterized protein</fullName>
    </submittedName>
</protein>
<feature type="transmembrane region" description="Helical" evidence="1">
    <location>
        <begin position="32"/>
        <end position="53"/>
    </location>
</feature>
<keyword evidence="1" id="KW-1133">Transmembrane helix</keyword>
<proteinExistence type="predicted"/>
<sequence length="194" mass="21265">MRSFLAAIIAIERVVATMVPLKFYYYRRRISNAPVIAFIISTAVAVEVVLFGFCGFRLPLPVGCTNYACATPPCYLTYAAVTKMIYGSVNAAFSILLCAKIFLLSWRQASVQADLRRVNWISLTDGLSTLSFDVLPTMIFDSRIIDISGNGPIVGVLRQSGRAVEAIVMVKLMERKKVVPVAKISVSAKNIGYA</sequence>
<reference evidence="2 3" key="1">
    <citation type="submission" date="2022-02" db="EMBL/GenBank/DDBJ databases">
        <title>Chromosome-level reference genomes for two strains of Caenorhabditis briggsae: an improved platform for comparative genomics.</title>
        <authorList>
            <person name="Stevens L."/>
            <person name="Andersen E.C."/>
        </authorList>
    </citation>
    <scope>NUCLEOTIDE SEQUENCE [LARGE SCALE GENOMIC DNA]</scope>
    <source>
        <strain evidence="2">QX1410_ONT</strain>
        <tissue evidence="2">Whole-organism</tissue>
    </source>
</reference>
<evidence type="ECO:0000256" key="1">
    <source>
        <dbReference type="SAM" id="Phobius"/>
    </source>
</evidence>
<evidence type="ECO:0000313" key="2">
    <source>
        <dbReference type="EMBL" id="ULT88557.1"/>
    </source>
</evidence>
<dbReference type="AlphaFoldDB" id="A0AAE8ZXB2"/>